<dbReference type="AlphaFoldDB" id="A0A9X3F442"/>
<evidence type="ECO:0000313" key="1">
    <source>
        <dbReference type="EMBL" id="MCY1720078.1"/>
    </source>
</evidence>
<dbReference type="InterPro" id="IPR027396">
    <property type="entry name" value="DsrEFH-like"/>
</dbReference>
<dbReference type="Gene3D" id="3.40.1260.10">
    <property type="entry name" value="DsrEFH-like"/>
    <property type="match status" value="1"/>
</dbReference>
<comment type="caution">
    <text evidence="1">The sequence shown here is derived from an EMBL/GenBank/DDBJ whole genome shotgun (WGS) entry which is preliminary data.</text>
</comment>
<protein>
    <submittedName>
        <fullName evidence="1">DsrE family protein</fullName>
    </submittedName>
</protein>
<organism evidence="1 2">
    <name type="scientific">Draconibacterium aestuarii</name>
    <dbReference type="NCBI Taxonomy" id="2998507"/>
    <lineage>
        <taxon>Bacteria</taxon>
        <taxon>Pseudomonadati</taxon>
        <taxon>Bacteroidota</taxon>
        <taxon>Bacteroidia</taxon>
        <taxon>Marinilabiliales</taxon>
        <taxon>Prolixibacteraceae</taxon>
        <taxon>Draconibacterium</taxon>
    </lineage>
</organism>
<proteinExistence type="predicted"/>
<sequence>MEIPASEKLVVLWTSGDKEVAEKMVLMYTMNSKRFEWWKDITLVVWGPSQKVLVENKDIQDYVKKIQEQGTAVKACKGCSDMYNISGQLEDQGVEVKYMGELTDYIKEGRHILTL</sequence>
<dbReference type="SUPFAM" id="SSF75169">
    <property type="entry name" value="DsrEFH-like"/>
    <property type="match status" value="1"/>
</dbReference>
<dbReference type="InterPro" id="IPR003787">
    <property type="entry name" value="Sulphur_relay_DsrE/F-like"/>
</dbReference>
<gene>
    <name evidence="1" type="ORF">OU798_06975</name>
</gene>
<dbReference type="EMBL" id="JAPOHD010000013">
    <property type="protein sequence ID" value="MCY1720078.1"/>
    <property type="molecule type" value="Genomic_DNA"/>
</dbReference>
<keyword evidence="2" id="KW-1185">Reference proteome</keyword>
<reference evidence="1" key="1">
    <citation type="submission" date="2022-11" db="EMBL/GenBank/DDBJ databases">
        <title>Marilongibacter aestuarii gen. nov., sp. nov., isolated from tidal flat sediment.</title>
        <authorList>
            <person name="Jiayan W."/>
        </authorList>
    </citation>
    <scope>NUCLEOTIDE SEQUENCE</scope>
    <source>
        <strain evidence="1">Z1-6</strain>
    </source>
</reference>
<accession>A0A9X3F442</accession>
<name>A0A9X3F442_9BACT</name>
<dbReference type="RefSeq" id="WP_343332412.1">
    <property type="nucleotide sequence ID" value="NZ_JAPOHD010000013.1"/>
</dbReference>
<dbReference type="Proteomes" id="UP001145087">
    <property type="component" value="Unassembled WGS sequence"/>
</dbReference>
<dbReference type="Pfam" id="PF02635">
    <property type="entry name" value="DsrE"/>
    <property type="match status" value="1"/>
</dbReference>
<evidence type="ECO:0000313" key="2">
    <source>
        <dbReference type="Proteomes" id="UP001145087"/>
    </source>
</evidence>